<feature type="transmembrane region" description="Helical" evidence="2">
    <location>
        <begin position="104"/>
        <end position="124"/>
    </location>
</feature>
<gene>
    <name evidence="3" type="ORF">DAERI_110171</name>
</gene>
<keyword evidence="2" id="KW-0812">Transmembrane</keyword>
<accession>A0A2I9CXZ8</accession>
<dbReference type="EMBL" id="BFAG01000011">
    <property type="protein sequence ID" value="GBF06989.1"/>
    <property type="molecule type" value="Genomic_DNA"/>
</dbReference>
<feature type="region of interest" description="Disordered" evidence="1">
    <location>
        <begin position="1"/>
        <end position="27"/>
    </location>
</feature>
<keyword evidence="2" id="KW-0472">Membrane</keyword>
<evidence type="ECO:0000256" key="2">
    <source>
        <dbReference type="SAM" id="Phobius"/>
    </source>
</evidence>
<dbReference type="AlphaFoldDB" id="A0A2I9CXZ8"/>
<evidence type="ECO:0008006" key="5">
    <source>
        <dbReference type="Google" id="ProtNLM"/>
    </source>
</evidence>
<dbReference type="Proteomes" id="UP000236569">
    <property type="component" value="Unassembled WGS sequence"/>
</dbReference>
<sequence length="170" mass="18112">MSPPPTRAEQATREEGRASGPALSSRHLPAEPLANEELHRPTPGVLLLAALFIGAGVLHFVSPEPFDRIVPPGLPLAARTATLLSGAAELAGGLGLLHPATRPAARLGLLALLVAVFPANVYMAQQAERFEPLPAWGLWARLPLQPLLMWAVWRAGRRRVQTHGRAPPGP</sequence>
<feature type="transmembrane region" description="Helical" evidence="2">
    <location>
        <begin position="74"/>
        <end position="97"/>
    </location>
</feature>
<keyword evidence="2" id="KW-1133">Transmembrane helix</keyword>
<reference evidence="4" key="1">
    <citation type="submission" date="2018-01" db="EMBL/GenBank/DDBJ databases">
        <title>Draft Genome Sequence of the Radioresistant Bacterium Deinococcus aerius TR0125, Isolated from the Higher Atmosphere above Japan.</title>
        <authorList>
            <person name="Satoh K."/>
            <person name="Arai H."/>
            <person name="Sanzen T."/>
            <person name="Kawaguchi Y."/>
            <person name="Hayashi H."/>
            <person name="Yokobori S."/>
            <person name="Yamagishi A."/>
            <person name="Oono Y."/>
            <person name="Narumi I."/>
        </authorList>
    </citation>
    <scope>NUCLEOTIDE SEQUENCE [LARGE SCALE GENOMIC DNA]</scope>
    <source>
        <strain evidence="4">TR0125</strain>
    </source>
</reference>
<keyword evidence="4" id="KW-1185">Reference proteome</keyword>
<evidence type="ECO:0000313" key="4">
    <source>
        <dbReference type="Proteomes" id="UP000236569"/>
    </source>
</evidence>
<organism evidence="3 4">
    <name type="scientific">Deinococcus aerius</name>
    <dbReference type="NCBI Taxonomy" id="200253"/>
    <lineage>
        <taxon>Bacteria</taxon>
        <taxon>Thermotogati</taxon>
        <taxon>Deinococcota</taxon>
        <taxon>Deinococci</taxon>
        <taxon>Deinococcales</taxon>
        <taxon>Deinococcaceae</taxon>
        <taxon>Deinococcus</taxon>
    </lineage>
</organism>
<feature type="transmembrane region" description="Helical" evidence="2">
    <location>
        <begin position="45"/>
        <end position="62"/>
    </location>
</feature>
<dbReference type="PANTHER" id="PTHR36974:SF1">
    <property type="entry name" value="DOXX FAMILY MEMBRANE PROTEIN"/>
    <property type="match status" value="1"/>
</dbReference>
<name>A0A2I9CXZ8_9DEIO</name>
<evidence type="ECO:0000313" key="3">
    <source>
        <dbReference type="EMBL" id="GBF06989.1"/>
    </source>
</evidence>
<feature type="transmembrane region" description="Helical" evidence="2">
    <location>
        <begin position="136"/>
        <end position="153"/>
    </location>
</feature>
<protein>
    <recommendedName>
        <fullName evidence="5">DoxX family protein</fullName>
    </recommendedName>
</protein>
<comment type="caution">
    <text evidence="3">The sequence shown here is derived from an EMBL/GenBank/DDBJ whole genome shotgun (WGS) entry which is preliminary data.</text>
</comment>
<proteinExistence type="predicted"/>
<evidence type="ECO:0000256" key="1">
    <source>
        <dbReference type="SAM" id="MobiDB-lite"/>
    </source>
</evidence>
<dbReference type="PANTHER" id="PTHR36974">
    <property type="entry name" value="MEMBRANE PROTEIN-RELATED"/>
    <property type="match status" value="1"/>
</dbReference>